<name>A0A653AG20_UNCDX</name>
<gene>
    <name evidence="1" type="ORF">TRIP_B40428</name>
</gene>
<dbReference type="EMBL" id="UPXX01000031">
    <property type="protein sequence ID" value="VBB46634.1"/>
    <property type="molecule type" value="Genomic_DNA"/>
</dbReference>
<protein>
    <submittedName>
        <fullName evidence="1">Uncharacterized protein</fullName>
    </submittedName>
</protein>
<accession>A0A653AG20</accession>
<proteinExistence type="predicted"/>
<reference evidence="1" key="1">
    <citation type="submission" date="2018-07" db="EMBL/GenBank/DDBJ databases">
        <authorList>
            <consortium name="Genoscope - CEA"/>
            <person name="William W."/>
        </authorList>
    </citation>
    <scope>NUCLEOTIDE SEQUENCE</scope>
    <source>
        <strain evidence="1">IK1</strain>
    </source>
</reference>
<sequence>MTILFSQYWDVNPGEYDEYSKFISETFNPGLEKLGIRMLGGFYVAVGAGPRIVAAAAVENDIGLLAAFSSREYRIMATQLQRYVYNYGNRVWIPTGMFRDQTFNIQTGAWKFNQYYDIVPGQEDAHNRFVSEEAIPMMKDMGVPVTHGWRLAIGAGPRILAECTARSLADIAKAIDSAQYRRLSRTLKKLYAVNFSSRILAPTGRVEVPYLIAEMMKGF</sequence>
<evidence type="ECO:0000313" key="1">
    <source>
        <dbReference type="EMBL" id="VBB46634.1"/>
    </source>
</evidence>
<dbReference type="AlphaFoldDB" id="A0A653AG20"/>
<organism evidence="1">
    <name type="scientific">Uncultured Desulfatiglans sp</name>
    <dbReference type="NCBI Taxonomy" id="1748965"/>
    <lineage>
        <taxon>Bacteria</taxon>
        <taxon>Pseudomonadati</taxon>
        <taxon>Thermodesulfobacteriota</taxon>
        <taxon>Desulfobacteria</taxon>
        <taxon>Desulfatiglandales</taxon>
        <taxon>Desulfatiglandaceae</taxon>
        <taxon>Desulfatiglans</taxon>
        <taxon>environmental samples</taxon>
    </lineage>
</organism>